<dbReference type="Gene3D" id="3.60.10.10">
    <property type="entry name" value="Endonuclease/exonuclease/phosphatase"/>
    <property type="match status" value="1"/>
</dbReference>
<dbReference type="EMBL" id="JAVIJP010000016">
    <property type="protein sequence ID" value="KAL3641647.1"/>
    <property type="molecule type" value="Genomic_DNA"/>
</dbReference>
<dbReference type="PANTHER" id="PTHR33710">
    <property type="entry name" value="BNAC02G09200D PROTEIN"/>
    <property type="match status" value="1"/>
</dbReference>
<gene>
    <name evidence="2" type="ORF">CASFOL_012462</name>
</gene>
<evidence type="ECO:0000313" key="3">
    <source>
        <dbReference type="Proteomes" id="UP001632038"/>
    </source>
</evidence>
<reference evidence="3" key="1">
    <citation type="journal article" date="2024" name="IScience">
        <title>Strigolactones Initiate the Formation of Haustorium-like Structures in Castilleja.</title>
        <authorList>
            <person name="Buerger M."/>
            <person name="Peterson D."/>
            <person name="Chory J."/>
        </authorList>
    </citation>
    <scope>NUCLEOTIDE SEQUENCE [LARGE SCALE GENOMIC DNA]</scope>
</reference>
<dbReference type="InterPro" id="IPR005135">
    <property type="entry name" value="Endo/exonuclease/phosphatase"/>
</dbReference>
<feature type="domain" description="Endonuclease/exonuclease/phosphatase" evidence="1">
    <location>
        <begin position="4"/>
        <end position="223"/>
    </location>
</feature>
<name>A0ABD3DIY9_9LAMI</name>
<dbReference type="AlphaFoldDB" id="A0ABD3DIY9"/>
<dbReference type="PANTHER" id="PTHR33710:SF77">
    <property type="entry name" value="DNASE I-LIKE SUPERFAMILY PROTEIN"/>
    <property type="match status" value="1"/>
</dbReference>
<evidence type="ECO:0000259" key="1">
    <source>
        <dbReference type="Pfam" id="PF03372"/>
    </source>
</evidence>
<comment type="caution">
    <text evidence="2">The sequence shown here is derived from an EMBL/GenBank/DDBJ whole genome shotgun (WGS) entry which is preliminary data.</text>
</comment>
<dbReference type="SUPFAM" id="SSF56219">
    <property type="entry name" value="DNase I-like"/>
    <property type="match status" value="1"/>
</dbReference>
<evidence type="ECO:0000313" key="2">
    <source>
        <dbReference type="EMBL" id="KAL3641647.1"/>
    </source>
</evidence>
<organism evidence="2 3">
    <name type="scientific">Castilleja foliolosa</name>
    <dbReference type="NCBI Taxonomy" id="1961234"/>
    <lineage>
        <taxon>Eukaryota</taxon>
        <taxon>Viridiplantae</taxon>
        <taxon>Streptophyta</taxon>
        <taxon>Embryophyta</taxon>
        <taxon>Tracheophyta</taxon>
        <taxon>Spermatophyta</taxon>
        <taxon>Magnoliopsida</taxon>
        <taxon>eudicotyledons</taxon>
        <taxon>Gunneridae</taxon>
        <taxon>Pentapetalae</taxon>
        <taxon>asterids</taxon>
        <taxon>lamiids</taxon>
        <taxon>Lamiales</taxon>
        <taxon>Orobanchaceae</taxon>
        <taxon>Pedicularideae</taxon>
        <taxon>Castillejinae</taxon>
        <taxon>Castilleja</taxon>
    </lineage>
</organism>
<proteinExistence type="predicted"/>
<protein>
    <recommendedName>
        <fullName evidence="1">Endonuclease/exonuclease/phosphatase domain-containing protein</fullName>
    </recommendedName>
</protein>
<dbReference type="Proteomes" id="UP001632038">
    <property type="component" value="Unassembled WGS sequence"/>
</dbReference>
<dbReference type="InterPro" id="IPR036691">
    <property type="entry name" value="Endo/exonu/phosph_ase_sf"/>
</dbReference>
<sequence length="360" mass="40730">MKILSWNCRGLAKPAAIRALSFSLKKSKPDILFLCEVKILVSHPLLNALNLAKLSNHVFVPPIGNAGGLLLAWNNDTKLKVLVQNHSFIHSIISHDTIWYFTANYTPCYPNQKALFWSDIGQLSIPDSSGWLMMGDFNSILSQSEKKGGSPFACSSTHNLSNELNSLNLVDLGFSGHPFTWSNKRAGIDNIQQRLDRGVANTTWITNHPLSSILHLDAIASDHRPIYLDTNPIQKLPTPFRYENMWADDPTCFDTISKSWKTKVFGSPPFKLVSKIRNVKKDLKSWNLNHFGNVQAKIREINDHIAANQLKDITGSTLAIDEALQVELDSWIQRSETLWRQKAKDKWLKQGDANTRYFHQ</sequence>
<dbReference type="Pfam" id="PF03372">
    <property type="entry name" value="Exo_endo_phos"/>
    <property type="match status" value="1"/>
</dbReference>
<keyword evidence="3" id="KW-1185">Reference proteome</keyword>
<accession>A0ABD3DIY9</accession>